<dbReference type="EMBL" id="LAZR01000536">
    <property type="protein sequence ID" value="KKN65046.1"/>
    <property type="molecule type" value="Genomic_DNA"/>
</dbReference>
<organism evidence="1">
    <name type="scientific">marine sediment metagenome</name>
    <dbReference type="NCBI Taxonomy" id="412755"/>
    <lineage>
        <taxon>unclassified sequences</taxon>
        <taxon>metagenomes</taxon>
        <taxon>ecological metagenomes</taxon>
    </lineage>
</organism>
<reference evidence="1" key="1">
    <citation type="journal article" date="2015" name="Nature">
        <title>Complex archaea that bridge the gap between prokaryotes and eukaryotes.</title>
        <authorList>
            <person name="Spang A."/>
            <person name="Saw J.H."/>
            <person name="Jorgensen S.L."/>
            <person name="Zaremba-Niedzwiedzka K."/>
            <person name="Martijn J."/>
            <person name="Lind A.E."/>
            <person name="van Eijk R."/>
            <person name="Schleper C."/>
            <person name="Guy L."/>
            <person name="Ettema T.J."/>
        </authorList>
    </citation>
    <scope>NUCLEOTIDE SEQUENCE</scope>
</reference>
<sequence length="47" mass="5686">MTFTYENFYLSGFNTGTLESGIQFKNMDGYMETYLFLRIYLQTYMKI</sequence>
<accession>A0A0F9UV53</accession>
<proteinExistence type="predicted"/>
<evidence type="ECO:0000313" key="1">
    <source>
        <dbReference type="EMBL" id="KKN65046.1"/>
    </source>
</evidence>
<gene>
    <name evidence="1" type="ORF">LCGC14_0485450</name>
</gene>
<protein>
    <submittedName>
        <fullName evidence="1">Uncharacterized protein</fullName>
    </submittedName>
</protein>
<comment type="caution">
    <text evidence="1">The sequence shown here is derived from an EMBL/GenBank/DDBJ whole genome shotgun (WGS) entry which is preliminary data.</text>
</comment>
<dbReference type="AlphaFoldDB" id="A0A0F9UV53"/>
<name>A0A0F9UV53_9ZZZZ</name>